<dbReference type="Proteomes" id="UP000191171">
    <property type="component" value="Unassembled WGS sequence"/>
</dbReference>
<dbReference type="EMBL" id="MVGJ01000027">
    <property type="protein sequence ID" value="OOL83043.1"/>
    <property type="molecule type" value="Genomic_DNA"/>
</dbReference>
<evidence type="ECO:0000313" key="1">
    <source>
        <dbReference type="EMBL" id="OOL83043.1"/>
    </source>
</evidence>
<proteinExistence type="predicted"/>
<comment type="caution">
    <text evidence="1">The sequence shown here is derived from an EMBL/GenBank/DDBJ whole genome shotgun (WGS) entry which is preliminary data.</text>
</comment>
<reference evidence="1 2" key="1">
    <citation type="submission" date="2017-02" db="EMBL/GenBank/DDBJ databases">
        <title>Clonality and virulence of isolates of VRE in Hematopoietic Stem Cell Transplanted (HSCT) patients.</title>
        <authorList>
            <person name="Marchi A.P."/>
            <person name="Martins R.C."/>
            <person name="Marie S.K."/>
            <person name="Levin A.S."/>
            <person name="Costa S.F."/>
        </authorList>
    </citation>
    <scope>NUCLEOTIDE SEQUENCE [LARGE SCALE GENOMIC DNA]</scope>
    <source>
        <strain evidence="1 2">LIM1759</strain>
    </source>
</reference>
<gene>
    <name evidence="1" type="ORF">B1P95_06085</name>
</gene>
<accession>A0A1B5FV59</accession>
<evidence type="ECO:0000313" key="2">
    <source>
        <dbReference type="Proteomes" id="UP000191171"/>
    </source>
</evidence>
<name>A0A1B5FV59_ENTFC</name>
<organism evidence="1 2">
    <name type="scientific">Enterococcus faecium</name>
    <name type="common">Streptococcus faecium</name>
    <dbReference type="NCBI Taxonomy" id="1352"/>
    <lineage>
        <taxon>Bacteria</taxon>
        <taxon>Bacillati</taxon>
        <taxon>Bacillota</taxon>
        <taxon>Bacilli</taxon>
        <taxon>Lactobacillales</taxon>
        <taxon>Enterococcaceae</taxon>
        <taxon>Enterococcus</taxon>
    </lineage>
</organism>
<dbReference type="AlphaFoldDB" id="A0A1B5FV59"/>
<protein>
    <submittedName>
        <fullName evidence="1">Uncharacterized protein</fullName>
    </submittedName>
</protein>
<sequence>MIPFNKKEALPEVQQRVVPQKINEHFALKVSKKQEKLFYFLILLNH</sequence>